<dbReference type="InterPro" id="IPR007197">
    <property type="entry name" value="rSAM"/>
</dbReference>
<feature type="binding site" evidence="8">
    <location>
        <position position="181"/>
    </location>
    <ligand>
        <name>[4Fe-4S] cluster</name>
        <dbReference type="ChEBI" id="CHEBI:49883"/>
        <label>2</label>
        <note>4Fe-4S-S-AdoMet</note>
    </ligand>
</feature>
<dbReference type="PROSITE" id="PS51918">
    <property type="entry name" value="RADICAL_SAM"/>
    <property type="match status" value="1"/>
</dbReference>
<dbReference type="PROSITE" id="PS51449">
    <property type="entry name" value="MTTASE_N"/>
    <property type="match status" value="1"/>
</dbReference>
<dbReference type="InterPro" id="IPR012340">
    <property type="entry name" value="NA-bd_OB-fold"/>
</dbReference>
<comment type="similarity">
    <text evidence="8">Belongs to the methylthiotransferase family. RimO subfamily.</text>
</comment>
<dbReference type="Pfam" id="PF00919">
    <property type="entry name" value="UPF0004"/>
    <property type="match status" value="1"/>
</dbReference>
<keyword evidence="4 8" id="KW-0949">S-adenosyl-L-methionine</keyword>
<dbReference type="GO" id="GO:0005829">
    <property type="term" value="C:cytosol"/>
    <property type="evidence" value="ECO:0007669"/>
    <property type="project" value="TreeGrafter"/>
</dbReference>
<dbReference type="HAMAP" id="MF_01865">
    <property type="entry name" value="MTTase_RimO"/>
    <property type="match status" value="1"/>
</dbReference>
<evidence type="ECO:0000256" key="6">
    <source>
        <dbReference type="ARBA" id="ARBA00023004"/>
    </source>
</evidence>
<keyword evidence="1 8" id="KW-0004">4Fe-4S</keyword>
<keyword evidence="7 8" id="KW-0411">Iron-sulfur</keyword>
<dbReference type="GO" id="GO:0005840">
    <property type="term" value="C:ribosome"/>
    <property type="evidence" value="ECO:0007669"/>
    <property type="project" value="UniProtKB-KW"/>
</dbReference>
<feature type="domain" description="MTTase N-terminal" evidence="10">
    <location>
        <begin position="8"/>
        <end position="125"/>
    </location>
</feature>
<proteinExistence type="inferred from homology"/>
<dbReference type="PANTHER" id="PTHR43837:SF1">
    <property type="entry name" value="RIBOSOMAL PROTEIN US12 METHYLTHIOTRANSFERASE RIMO"/>
    <property type="match status" value="1"/>
</dbReference>
<dbReference type="InterPro" id="IPR005840">
    <property type="entry name" value="Ribosomal_uS12_MeSTrfase_RimO"/>
</dbReference>
<evidence type="ECO:0000259" key="9">
    <source>
        <dbReference type="PROSITE" id="PS50926"/>
    </source>
</evidence>
<dbReference type="Pfam" id="PF04055">
    <property type="entry name" value="Radical_SAM"/>
    <property type="match status" value="1"/>
</dbReference>
<evidence type="ECO:0000256" key="1">
    <source>
        <dbReference type="ARBA" id="ARBA00022485"/>
    </source>
</evidence>
<dbReference type="PROSITE" id="PS01278">
    <property type="entry name" value="MTTASE_RADICAL"/>
    <property type="match status" value="1"/>
</dbReference>
<dbReference type="InterPro" id="IPR006638">
    <property type="entry name" value="Elp3/MiaA/NifB-like_rSAM"/>
</dbReference>
<dbReference type="Gene3D" id="3.40.50.12160">
    <property type="entry name" value="Methylthiotransferase, N-terminal domain"/>
    <property type="match status" value="1"/>
</dbReference>
<organism evidence="12 13">
    <name type="scientific">Candidatus Schekmanbacteria bacterium GWA2_38_11</name>
    <dbReference type="NCBI Taxonomy" id="1817876"/>
    <lineage>
        <taxon>Bacteria</taxon>
        <taxon>Candidatus Schekmaniibacteriota</taxon>
    </lineage>
</organism>
<evidence type="ECO:0000259" key="11">
    <source>
        <dbReference type="PROSITE" id="PS51918"/>
    </source>
</evidence>
<dbReference type="SFLD" id="SFLDF00274">
    <property type="entry name" value="ribosomal_protein_S12_methylth"/>
    <property type="match status" value="1"/>
</dbReference>
<dbReference type="InterPro" id="IPR005839">
    <property type="entry name" value="Methylthiotransferase"/>
</dbReference>
<feature type="binding site" evidence="8">
    <location>
        <position position="17"/>
    </location>
    <ligand>
        <name>[4Fe-4S] cluster</name>
        <dbReference type="ChEBI" id="CHEBI:49883"/>
        <label>1</label>
    </ligand>
</feature>
<keyword evidence="2 8" id="KW-0963">Cytoplasm</keyword>
<gene>
    <name evidence="8" type="primary">rimO</name>
    <name evidence="12" type="ORF">A2042_07210</name>
</gene>
<evidence type="ECO:0000256" key="7">
    <source>
        <dbReference type="ARBA" id="ARBA00023014"/>
    </source>
</evidence>
<sequence>MENQSLNVKVGLISLGCPKNSIDSEIMLGLLEKAGFEITSQQEDAQIIIINTCSFIEPAKIESIDAILEIADLKKQNTALRSIIVTGCLAQRYQKKLKKEIPEIDFLLGLNHIPDIVKFSKKSISKSKNFKTDNSGINPSSWTLSRKTSFYKYNMPRKLITPESTAYVKISDGCNNRCSYCTIPSIRGPFRSRGIASIINEVTLLAEKGVKEVNLIGQDTTNYGKDLKGSFNFKTLLKKLTKINGIKWLRVLYTYPSKIDSELIELIRSEEKICNYLDIPIQHIDDKILKKMERRYSAAYIYKLIENIRKVAPHTSLRTSVITGFPGETDKHFERLCNFIKEARFNHLGAFSYSKEEGTKAFALKGQIPEKIKIERAQEIMKIQKEISFKKNKELIRTRQKVLVEGLSKETDLLLEGRTEGQAPDVDGVTYINKGNPKIGEIFNVLITNALGYDLVGKII</sequence>
<dbReference type="InterPro" id="IPR038135">
    <property type="entry name" value="Methylthiotransferase_N_sf"/>
</dbReference>
<dbReference type="Gene3D" id="3.80.30.20">
    <property type="entry name" value="tm_1862 like domain"/>
    <property type="match status" value="1"/>
</dbReference>
<name>A0A1F7RE47_9BACT</name>
<evidence type="ECO:0000256" key="4">
    <source>
        <dbReference type="ARBA" id="ARBA00022691"/>
    </source>
</evidence>
<dbReference type="CDD" id="cd01335">
    <property type="entry name" value="Radical_SAM"/>
    <property type="match status" value="1"/>
</dbReference>
<dbReference type="SFLD" id="SFLDG01082">
    <property type="entry name" value="B12-binding_domain_containing"/>
    <property type="match status" value="1"/>
</dbReference>
<feature type="binding site" evidence="8">
    <location>
        <position position="53"/>
    </location>
    <ligand>
        <name>[4Fe-4S] cluster</name>
        <dbReference type="ChEBI" id="CHEBI:49883"/>
        <label>1</label>
    </ligand>
</feature>
<keyword evidence="12" id="KW-0689">Ribosomal protein</keyword>
<dbReference type="InterPro" id="IPR058240">
    <property type="entry name" value="rSAM_sf"/>
</dbReference>
<dbReference type="GO" id="GO:0103039">
    <property type="term" value="F:protein methylthiotransferase activity"/>
    <property type="evidence" value="ECO:0007669"/>
    <property type="project" value="UniProtKB-EC"/>
</dbReference>
<feature type="domain" description="TRAM" evidence="9">
    <location>
        <begin position="393"/>
        <end position="460"/>
    </location>
</feature>
<dbReference type="FunFam" id="3.80.30.20:FF:000001">
    <property type="entry name" value="tRNA-2-methylthio-N(6)-dimethylallyladenosine synthase 2"/>
    <property type="match status" value="1"/>
</dbReference>
<comment type="subcellular location">
    <subcellularLocation>
        <location evidence="8">Cytoplasm</location>
    </subcellularLocation>
</comment>
<dbReference type="Proteomes" id="UP000178526">
    <property type="component" value="Unassembled WGS sequence"/>
</dbReference>
<comment type="caution">
    <text evidence="12">The sequence shown here is derived from an EMBL/GenBank/DDBJ whole genome shotgun (WGS) entry which is preliminary data.</text>
</comment>
<evidence type="ECO:0000259" key="10">
    <source>
        <dbReference type="PROSITE" id="PS51449"/>
    </source>
</evidence>
<dbReference type="NCBIfam" id="TIGR00089">
    <property type="entry name" value="MiaB/RimO family radical SAM methylthiotransferase"/>
    <property type="match status" value="1"/>
</dbReference>
<evidence type="ECO:0000256" key="2">
    <source>
        <dbReference type="ARBA" id="ARBA00022490"/>
    </source>
</evidence>
<dbReference type="EC" id="2.8.4.4" evidence="8"/>
<dbReference type="PANTHER" id="PTHR43837">
    <property type="entry name" value="RIBOSOMAL PROTEIN S12 METHYLTHIOTRANSFERASE RIMO"/>
    <property type="match status" value="1"/>
</dbReference>
<evidence type="ECO:0000256" key="5">
    <source>
        <dbReference type="ARBA" id="ARBA00022723"/>
    </source>
</evidence>
<evidence type="ECO:0000313" key="12">
    <source>
        <dbReference type="EMBL" id="OGL39247.1"/>
    </source>
</evidence>
<dbReference type="GO" id="GO:0035599">
    <property type="term" value="F:aspartic acid methylthiotransferase activity"/>
    <property type="evidence" value="ECO:0007669"/>
    <property type="project" value="TreeGrafter"/>
</dbReference>
<comment type="catalytic activity">
    <reaction evidence="8">
        <text>L-aspartate(89)-[ribosomal protein uS12]-hydrogen + (sulfur carrier)-SH + AH2 + 2 S-adenosyl-L-methionine = 3-methylsulfanyl-L-aspartate(89)-[ribosomal protein uS12]-hydrogen + (sulfur carrier)-H + 5'-deoxyadenosine + L-methionine + A + S-adenosyl-L-homocysteine + 2 H(+)</text>
        <dbReference type="Rhea" id="RHEA:37087"/>
        <dbReference type="Rhea" id="RHEA-COMP:10460"/>
        <dbReference type="Rhea" id="RHEA-COMP:10461"/>
        <dbReference type="Rhea" id="RHEA-COMP:14737"/>
        <dbReference type="Rhea" id="RHEA-COMP:14739"/>
        <dbReference type="ChEBI" id="CHEBI:13193"/>
        <dbReference type="ChEBI" id="CHEBI:15378"/>
        <dbReference type="ChEBI" id="CHEBI:17319"/>
        <dbReference type="ChEBI" id="CHEBI:17499"/>
        <dbReference type="ChEBI" id="CHEBI:29917"/>
        <dbReference type="ChEBI" id="CHEBI:29961"/>
        <dbReference type="ChEBI" id="CHEBI:57844"/>
        <dbReference type="ChEBI" id="CHEBI:57856"/>
        <dbReference type="ChEBI" id="CHEBI:59789"/>
        <dbReference type="ChEBI" id="CHEBI:64428"/>
        <dbReference type="ChEBI" id="CHEBI:73599"/>
        <dbReference type="EC" id="2.8.4.4"/>
    </reaction>
</comment>
<dbReference type="Gene3D" id="2.40.50.140">
    <property type="entry name" value="Nucleic acid-binding proteins"/>
    <property type="match status" value="1"/>
</dbReference>
<feature type="domain" description="Radical SAM core" evidence="11">
    <location>
        <begin position="160"/>
        <end position="390"/>
    </location>
</feature>
<dbReference type="GO" id="GO:0006400">
    <property type="term" value="P:tRNA modification"/>
    <property type="evidence" value="ECO:0007669"/>
    <property type="project" value="InterPro"/>
</dbReference>
<keyword evidence="5 8" id="KW-0479">Metal-binding</keyword>
<reference evidence="12 13" key="1">
    <citation type="journal article" date="2016" name="Nat. Commun.">
        <title>Thousands of microbial genomes shed light on interconnected biogeochemical processes in an aquifer system.</title>
        <authorList>
            <person name="Anantharaman K."/>
            <person name="Brown C.T."/>
            <person name="Hug L.A."/>
            <person name="Sharon I."/>
            <person name="Castelle C.J."/>
            <person name="Probst A.J."/>
            <person name="Thomas B.C."/>
            <person name="Singh A."/>
            <person name="Wilkins M.J."/>
            <person name="Karaoz U."/>
            <person name="Brodie E.L."/>
            <person name="Williams K.H."/>
            <person name="Hubbard S.S."/>
            <person name="Banfield J.F."/>
        </authorList>
    </citation>
    <scope>NUCLEOTIDE SEQUENCE [LARGE SCALE GENOMIC DNA]</scope>
</reference>
<dbReference type="InterPro" id="IPR002792">
    <property type="entry name" value="TRAM_dom"/>
</dbReference>
<dbReference type="GO" id="GO:0051539">
    <property type="term" value="F:4 iron, 4 sulfur cluster binding"/>
    <property type="evidence" value="ECO:0007669"/>
    <property type="project" value="UniProtKB-UniRule"/>
</dbReference>
<evidence type="ECO:0000256" key="8">
    <source>
        <dbReference type="HAMAP-Rule" id="MF_01865"/>
    </source>
</evidence>
<dbReference type="InterPro" id="IPR013848">
    <property type="entry name" value="Methylthiotransferase_N"/>
</dbReference>
<dbReference type="SFLD" id="SFLDG01061">
    <property type="entry name" value="methylthiotransferase"/>
    <property type="match status" value="1"/>
</dbReference>
<protein>
    <recommendedName>
        <fullName evidence="8">Ribosomal protein uS12 methylthiotransferase RimO</fullName>
        <shortName evidence="8">uS12 MTTase</shortName>
        <shortName evidence="8">uS12 methylthiotransferase</shortName>
        <ecNumber evidence="8">2.8.4.4</ecNumber>
    </recommendedName>
    <alternativeName>
        <fullName evidence="8">Ribosomal protein uS12 (aspartate-C(3))-methylthiotransferase</fullName>
    </alternativeName>
    <alternativeName>
        <fullName evidence="8">Ribosome maturation factor RimO</fullName>
    </alternativeName>
</protein>
<dbReference type="EMBL" id="MGDB01000124">
    <property type="protein sequence ID" value="OGL39247.1"/>
    <property type="molecule type" value="Genomic_DNA"/>
</dbReference>
<dbReference type="SMART" id="SM00729">
    <property type="entry name" value="Elp3"/>
    <property type="match status" value="1"/>
</dbReference>
<comment type="function">
    <text evidence="8">Catalyzes the methylthiolation of an aspartic acid residue of ribosomal protein uS12.</text>
</comment>
<dbReference type="AlphaFoldDB" id="A0A1F7RE47"/>
<accession>A0A1F7RE47</accession>
<evidence type="ECO:0000313" key="13">
    <source>
        <dbReference type="Proteomes" id="UP000178526"/>
    </source>
</evidence>
<comment type="cofactor">
    <cofactor evidence="8">
        <name>[4Fe-4S] cluster</name>
        <dbReference type="ChEBI" id="CHEBI:49883"/>
    </cofactor>
    <text evidence="8">Binds 2 [4Fe-4S] clusters. One cluster is coordinated with 3 cysteines and an exchangeable S-adenosyl-L-methionine.</text>
</comment>
<keyword evidence="6 8" id="KW-0408">Iron</keyword>
<feature type="binding site" evidence="8">
    <location>
        <position position="88"/>
    </location>
    <ligand>
        <name>[4Fe-4S] cluster</name>
        <dbReference type="ChEBI" id="CHEBI:49883"/>
        <label>1</label>
    </ligand>
</feature>
<keyword evidence="12" id="KW-0687">Ribonucleoprotein</keyword>
<keyword evidence="3 8" id="KW-0808">Transferase</keyword>
<evidence type="ECO:0000256" key="3">
    <source>
        <dbReference type="ARBA" id="ARBA00022679"/>
    </source>
</evidence>
<dbReference type="InterPro" id="IPR020612">
    <property type="entry name" value="Methylthiotransferase_CS"/>
</dbReference>
<dbReference type="NCBIfam" id="TIGR01125">
    <property type="entry name" value="30S ribosomal protein S12 methylthiotransferase RimO"/>
    <property type="match status" value="1"/>
</dbReference>
<feature type="binding site" evidence="8">
    <location>
        <position position="178"/>
    </location>
    <ligand>
        <name>[4Fe-4S] cluster</name>
        <dbReference type="ChEBI" id="CHEBI:49883"/>
        <label>2</label>
        <note>4Fe-4S-S-AdoMet</note>
    </ligand>
</feature>
<dbReference type="SUPFAM" id="SSF102114">
    <property type="entry name" value="Radical SAM enzymes"/>
    <property type="match status" value="1"/>
</dbReference>
<feature type="binding site" evidence="8">
    <location>
        <position position="174"/>
    </location>
    <ligand>
        <name>[4Fe-4S] cluster</name>
        <dbReference type="ChEBI" id="CHEBI:49883"/>
        <label>2</label>
        <note>4Fe-4S-S-AdoMet</note>
    </ligand>
</feature>
<dbReference type="GO" id="GO:0046872">
    <property type="term" value="F:metal ion binding"/>
    <property type="evidence" value="ECO:0007669"/>
    <property type="project" value="UniProtKB-KW"/>
</dbReference>
<dbReference type="Pfam" id="PF18693">
    <property type="entry name" value="TRAM_2"/>
    <property type="match status" value="1"/>
</dbReference>
<dbReference type="PROSITE" id="PS50926">
    <property type="entry name" value="TRAM"/>
    <property type="match status" value="1"/>
</dbReference>
<dbReference type="InterPro" id="IPR023404">
    <property type="entry name" value="rSAM_horseshoe"/>
</dbReference>
<dbReference type="SFLD" id="SFLDS00029">
    <property type="entry name" value="Radical_SAM"/>
    <property type="match status" value="1"/>
</dbReference>